<reference evidence="5" key="1">
    <citation type="journal article" date="2019" name="Int. J. Syst. Evol. Microbiol.">
        <title>The Global Catalogue of Microorganisms (GCM) 10K type strain sequencing project: providing services to taxonomists for standard genome sequencing and annotation.</title>
        <authorList>
            <consortium name="The Broad Institute Genomics Platform"/>
            <consortium name="The Broad Institute Genome Sequencing Center for Infectious Disease"/>
            <person name="Wu L."/>
            <person name="Ma J."/>
        </authorList>
    </citation>
    <scope>NUCLEOTIDE SEQUENCE [LARGE SCALE GENOMIC DNA]</scope>
    <source>
        <strain evidence="5">JCM 17927</strain>
    </source>
</reference>
<evidence type="ECO:0000313" key="4">
    <source>
        <dbReference type="EMBL" id="GAA4462222.1"/>
    </source>
</evidence>
<feature type="domain" description="FecR protein" evidence="2">
    <location>
        <begin position="121"/>
        <end position="217"/>
    </location>
</feature>
<keyword evidence="1" id="KW-0472">Membrane</keyword>
<dbReference type="Gene3D" id="2.60.120.1440">
    <property type="match status" value="1"/>
</dbReference>
<dbReference type="PANTHER" id="PTHR30273:SF2">
    <property type="entry name" value="PROTEIN FECR"/>
    <property type="match status" value="1"/>
</dbReference>
<feature type="domain" description="Protein FecR C-terminal" evidence="3">
    <location>
        <begin position="264"/>
        <end position="331"/>
    </location>
</feature>
<protein>
    <recommendedName>
        <fullName evidence="6">FecR family protein</fullName>
    </recommendedName>
</protein>
<evidence type="ECO:0000259" key="3">
    <source>
        <dbReference type="Pfam" id="PF16344"/>
    </source>
</evidence>
<organism evidence="4 5">
    <name type="scientific">Nibrella saemangeumensis</name>
    <dbReference type="NCBI Taxonomy" id="1084526"/>
    <lineage>
        <taxon>Bacteria</taxon>
        <taxon>Pseudomonadati</taxon>
        <taxon>Bacteroidota</taxon>
        <taxon>Cytophagia</taxon>
        <taxon>Cytophagales</taxon>
        <taxon>Spirosomataceae</taxon>
        <taxon>Nibrella</taxon>
    </lineage>
</organism>
<proteinExistence type="predicted"/>
<dbReference type="InterPro" id="IPR012373">
    <property type="entry name" value="Ferrdict_sens_TM"/>
</dbReference>
<evidence type="ECO:0000256" key="1">
    <source>
        <dbReference type="SAM" id="Phobius"/>
    </source>
</evidence>
<keyword evidence="1" id="KW-0812">Transmembrane</keyword>
<dbReference type="InterPro" id="IPR006860">
    <property type="entry name" value="FecR"/>
</dbReference>
<evidence type="ECO:0000259" key="2">
    <source>
        <dbReference type="Pfam" id="PF04773"/>
    </source>
</evidence>
<name>A0ABP8NAU8_9BACT</name>
<dbReference type="InterPro" id="IPR032508">
    <property type="entry name" value="FecR_C"/>
</dbReference>
<gene>
    <name evidence="4" type="ORF">GCM10023189_38650</name>
</gene>
<dbReference type="Pfam" id="PF04773">
    <property type="entry name" value="FecR"/>
    <property type="match status" value="1"/>
</dbReference>
<keyword evidence="1" id="KW-1133">Transmembrane helix</keyword>
<dbReference type="PIRSF" id="PIRSF018266">
    <property type="entry name" value="FecR"/>
    <property type="match status" value="1"/>
</dbReference>
<dbReference type="Proteomes" id="UP001501175">
    <property type="component" value="Unassembled WGS sequence"/>
</dbReference>
<dbReference type="RefSeq" id="WP_345246067.1">
    <property type="nucleotide sequence ID" value="NZ_BAABHD010000068.1"/>
</dbReference>
<dbReference type="PANTHER" id="PTHR30273">
    <property type="entry name" value="PERIPLASMIC SIGNAL SENSOR AND SIGMA FACTOR ACTIVATOR FECR-RELATED"/>
    <property type="match status" value="1"/>
</dbReference>
<keyword evidence="5" id="KW-1185">Reference proteome</keyword>
<accession>A0ABP8NAU8</accession>
<dbReference type="EMBL" id="BAABHD010000068">
    <property type="protein sequence ID" value="GAA4462222.1"/>
    <property type="molecule type" value="Genomic_DNA"/>
</dbReference>
<comment type="caution">
    <text evidence="4">The sequence shown here is derived from an EMBL/GenBank/DDBJ whole genome shotgun (WGS) entry which is preliminary data.</text>
</comment>
<evidence type="ECO:0000313" key="5">
    <source>
        <dbReference type="Proteomes" id="UP001501175"/>
    </source>
</evidence>
<sequence>MDNSVNKHTLFEHFAGRITPIQRKLIEDWLQTPTHRELYYEWLEEWERLNLQYAADDQDALTASLAQIDAWQQQQPTTSAEDPLDTNRFRLSFRWVAAATVVLVALATLLYANRTHLLYRTIETAYGEIRKETLPDGSVVTLNAHSSLRVPRFGFGQRTREVYLTGEAAFSVTHTPDDQQFVVKTARGFDVVVLGTEFTVSARQRDAKVVLNQGKVQVKYYANAEKPRELTMKPGELMKLNPAGTVSVKQIPKPENHSAWQEHRFVFDQTSLTEIANLLHENYGLTVEIREPALAERTVSGSFQAKTADELLQVIAELLEINFNRQNDTVTFFE</sequence>
<evidence type="ECO:0008006" key="6">
    <source>
        <dbReference type="Google" id="ProtNLM"/>
    </source>
</evidence>
<dbReference type="Pfam" id="PF16344">
    <property type="entry name" value="FecR_C"/>
    <property type="match status" value="1"/>
</dbReference>
<dbReference type="Gene3D" id="3.55.50.30">
    <property type="match status" value="1"/>
</dbReference>
<feature type="transmembrane region" description="Helical" evidence="1">
    <location>
        <begin position="93"/>
        <end position="112"/>
    </location>
</feature>